<proteinExistence type="predicted"/>
<dbReference type="AlphaFoldDB" id="A0A8K0C4J8"/>
<keyword evidence="2" id="KW-1185">Reference proteome</keyword>
<dbReference type="EMBL" id="VTPC01091054">
    <property type="protein sequence ID" value="KAF2879939.1"/>
    <property type="molecule type" value="Genomic_DNA"/>
</dbReference>
<accession>A0A8K0C4J8</accession>
<dbReference type="Proteomes" id="UP000801492">
    <property type="component" value="Unassembled WGS sequence"/>
</dbReference>
<name>A0A8K0C4J8_IGNLU</name>
<gene>
    <name evidence="1" type="ORF">ILUMI_26227</name>
</gene>
<dbReference type="OrthoDB" id="6730040at2759"/>
<reference evidence="1" key="1">
    <citation type="submission" date="2019-08" db="EMBL/GenBank/DDBJ databases">
        <title>The genome of the North American firefly Photinus pyralis.</title>
        <authorList>
            <consortium name="Photinus pyralis genome working group"/>
            <person name="Fallon T.R."/>
            <person name="Sander Lower S.E."/>
            <person name="Weng J.-K."/>
        </authorList>
    </citation>
    <scope>NUCLEOTIDE SEQUENCE</scope>
    <source>
        <strain evidence="1">TRF0915ILg1</strain>
        <tissue evidence="1">Whole body</tissue>
    </source>
</reference>
<comment type="caution">
    <text evidence="1">The sequence shown here is derived from an EMBL/GenBank/DDBJ whole genome shotgun (WGS) entry which is preliminary data.</text>
</comment>
<protein>
    <submittedName>
        <fullName evidence="1">Uncharacterized protein</fullName>
    </submittedName>
</protein>
<evidence type="ECO:0000313" key="1">
    <source>
        <dbReference type="EMBL" id="KAF2879939.1"/>
    </source>
</evidence>
<sequence>MHRLKNEDLLEIWLQRGDKDERFSAISDHVENTVGKTLKLSNERKIKDKIDACVANLICHQHFLVGRVFHYGFDGSSGPEGDIIARRALQSSNVRGDLKLKHGNSQNISEKPKKAKENLLSVKSRALYYKEYENALQWQIKNRLEDEHVLGFIKKAATDTFLLYKVVLVMDVFGGLRRDEMVKMIIDDVEDE</sequence>
<organism evidence="1 2">
    <name type="scientific">Ignelater luminosus</name>
    <name type="common">Cucubano</name>
    <name type="synonym">Pyrophorus luminosus</name>
    <dbReference type="NCBI Taxonomy" id="2038154"/>
    <lineage>
        <taxon>Eukaryota</taxon>
        <taxon>Metazoa</taxon>
        <taxon>Ecdysozoa</taxon>
        <taxon>Arthropoda</taxon>
        <taxon>Hexapoda</taxon>
        <taxon>Insecta</taxon>
        <taxon>Pterygota</taxon>
        <taxon>Neoptera</taxon>
        <taxon>Endopterygota</taxon>
        <taxon>Coleoptera</taxon>
        <taxon>Polyphaga</taxon>
        <taxon>Elateriformia</taxon>
        <taxon>Elateroidea</taxon>
        <taxon>Elateridae</taxon>
        <taxon>Agrypninae</taxon>
        <taxon>Pyrophorini</taxon>
        <taxon>Ignelater</taxon>
    </lineage>
</organism>
<evidence type="ECO:0000313" key="2">
    <source>
        <dbReference type="Proteomes" id="UP000801492"/>
    </source>
</evidence>